<dbReference type="STRING" id="1848.SAMN05443637_12856"/>
<dbReference type="AlphaFoldDB" id="A0A1M7AJZ6"/>
<dbReference type="PRINTS" id="PR01438">
    <property type="entry name" value="UNVRSLSTRESS"/>
</dbReference>
<dbReference type="Pfam" id="PF00582">
    <property type="entry name" value="Usp"/>
    <property type="match status" value="1"/>
</dbReference>
<dbReference type="EMBL" id="FRAP01000028">
    <property type="protein sequence ID" value="SHL43111.1"/>
    <property type="molecule type" value="Genomic_DNA"/>
</dbReference>
<evidence type="ECO:0000259" key="3">
    <source>
        <dbReference type="Pfam" id="PF00582"/>
    </source>
</evidence>
<feature type="region of interest" description="Disordered" evidence="2">
    <location>
        <begin position="155"/>
        <end position="176"/>
    </location>
</feature>
<protein>
    <submittedName>
        <fullName evidence="4">Nucleotide-binding universal stress protein, UspA family</fullName>
    </submittedName>
</protein>
<dbReference type="Proteomes" id="UP000184363">
    <property type="component" value="Unassembled WGS sequence"/>
</dbReference>
<name>A0A1M7AJZ6_PSETH</name>
<evidence type="ECO:0000256" key="2">
    <source>
        <dbReference type="SAM" id="MobiDB-lite"/>
    </source>
</evidence>
<dbReference type="SUPFAM" id="SSF52402">
    <property type="entry name" value="Adenine nucleotide alpha hydrolases-like"/>
    <property type="match status" value="1"/>
</dbReference>
<comment type="similarity">
    <text evidence="1">Belongs to the universal stress protein A family.</text>
</comment>
<organism evidence="4 5">
    <name type="scientific">Pseudonocardia thermophila</name>
    <dbReference type="NCBI Taxonomy" id="1848"/>
    <lineage>
        <taxon>Bacteria</taxon>
        <taxon>Bacillati</taxon>
        <taxon>Actinomycetota</taxon>
        <taxon>Actinomycetes</taxon>
        <taxon>Pseudonocardiales</taxon>
        <taxon>Pseudonocardiaceae</taxon>
        <taxon>Pseudonocardia</taxon>
    </lineage>
</organism>
<dbReference type="Gene3D" id="3.40.50.620">
    <property type="entry name" value="HUPs"/>
    <property type="match status" value="1"/>
</dbReference>
<dbReference type="InterPro" id="IPR006016">
    <property type="entry name" value="UspA"/>
</dbReference>
<sequence length="176" mass="17548">MDTSACIVVGTDGTPSAATAVRYALGEGVRRGLPVRVVAAVTAPDYWTEALAGARNFPPLPDLRPIARETAQAQVAAAVAAEPALAAADATVVVVDVAAGPLGQALVDVADGAELLVLGHRGRGALSSALLGSVGLYCLVHARCPVTIVPPEWTPAPTSAQQAAQTSAQPPAGATT</sequence>
<proteinExistence type="inferred from homology"/>
<evidence type="ECO:0000313" key="4">
    <source>
        <dbReference type="EMBL" id="SHL43111.1"/>
    </source>
</evidence>
<dbReference type="PANTHER" id="PTHR31964:SF113">
    <property type="entry name" value="USPA DOMAIN-CONTAINING PROTEIN"/>
    <property type="match status" value="1"/>
</dbReference>
<evidence type="ECO:0000313" key="5">
    <source>
        <dbReference type="Proteomes" id="UP000184363"/>
    </source>
</evidence>
<feature type="domain" description="UspA" evidence="3">
    <location>
        <begin position="7"/>
        <end position="150"/>
    </location>
</feature>
<dbReference type="InterPro" id="IPR014729">
    <property type="entry name" value="Rossmann-like_a/b/a_fold"/>
</dbReference>
<dbReference type="PANTHER" id="PTHR31964">
    <property type="entry name" value="ADENINE NUCLEOTIDE ALPHA HYDROLASES-LIKE SUPERFAMILY PROTEIN"/>
    <property type="match status" value="1"/>
</dbReference>
<keyword evidence="5" id="KW-1185">Reference proteome</keyword>
<dbReference type="InterPro" id="IPR006015">
    <property type="entry name" value="Universal_stress_UspA"/>
</dbReference>
<accession>A0A1M7AJZ6</accession>
<dbReference type="OrthoDB" id="3404132at2"/>
<reference evidence="4 5" key="1">
    <citation type="submission" date="2016-11" db="EMBL/GenBank/DDBJ databases">
        <authorList>
            <person name="Jaros S."/>
            <person name="Januszkiewicz K."/>
            <person name="Wedrychowicz H."/>
        </authorList>
    </citation>
    <scope>NUCLEOTIDE SEQUENCE [LARGE SCALE GENOMIC DNA]</scope>
    <source>
        <strain evidence="4 5">DSM 43832</strain>
    </source>
</reference>
<evidence type="ECO:0000256" key="1">
    <source>
        <dbReference type="ARBA" id="ARBA00008791"/>
    </source>
</evidence>
<gene>
    <name evidence="4" type="ORF">SAMN05443637_12856</name>
</gene>
<dbReference type="RefSeq" id="WP_073460291.1">
    <property type="nucleotide sequence ID" value="NZ_FRAP01000028.1"/>
</dbReference>